<keyword evidence="1" id="KW-1015">Disulfide bond</keyword>
<comment type="caution">
    <text evidence="7">The sequence shown here is derived from an EMBL/GenBank/DDBJ whole genome shotgun (WGS) entry which is preliminary data.</text>
</comment>
<dbReference type="InterPro" id="IPR051218">
    <property type="entry name" value="Sec_MonoDiacylglyc_Lipase"/>
</dbReference>
<dbReference type="PANTHER" id="PTHR45856">
    <property type="entry name" value="ALPHA/BETA-HYDROLASES SUPERFAMILY PROTEIN"/>
    <property type="match status" value="1"/>
</dbReference>
<evidence type="ECO:0000313" key="7">
    <source>
        <dbReference type="EMBL" id="KAF9454434.1"/>
    </source>
</evidence>
<dbReference type="AlphaFoldDB" id="A0A9P6CAS6"/>
<dbReference type="SUPFAM" id="SSF53474">
    <property type="entry name" value="alpha/beta-Hydrolases"/>
    <property type="match status" value="1"/>
</dbReference>
<evidence type="ECO:0000259" key="6">
    <source>
        <dbReference type="Pfam" id="PF01764"/>
    </source>
</evidence>
<evidence type="ECO:0000256" key="5">
    <source>
        <dbReference type="SAM" id="SignalP"/>
    </source>
</evidence>
<feature type="signal peptide" evidence="5">
    <location>
        <begin position="1"/>
        <end position="20"/>
    </location>
</feature>
<comment type="similarity">
    <text evidence="2">Belongs to the AB hydrolase superfamily. Lipase family. Class 3 subfamily.</text>
</comment>
<dbReference type="OrthoDB" id="426718at2759"/>
<evidence type="ECO:0000256" key="3">
    <source>
        <dbReference type="ARBA" id="ARBA00047591"/>
    </source>
</evidence>
<dbReference type="InterPro" id="IPR029058">
    <property type="entry name" value="AB_hydrolase_fold"/>
</dbReference>
<evidence type="ECO:0000256" key="1">
    <source>
        <dbReference type="ARBA" id="ARBA00023157"/>
    </source>
</evidence>
<dbReference type="Proteomes" id="UP000807342">
    <property type="component" value="Unassembled WGS sequence"/>
</dbReference>
<gene>
    <name evidence="7" type="ORF">P691DRAFT_808576</name>
</gene>
<comment type="catalytic activity">
    <reaction evidence="3">
        <text>a diacylglycerol + H2O = a monoacylglycerol + a fatty acid + H(+)</text>
        <dbReference type="Rhea" id="RHEA:32731"/>
        <dbReference type="ChEBI" id="CHEBI:15377"/>
        <dbReference type="ChEBI" id="CHEBI:15378"/>
        <dbReference type="ChEBI" id="CHEBI:17408"/>
        <dbReference type="ChEBI" id="CHEBI:18035"/>
        <dbReference type="ChEBI" id="CHEBI:28868"/>
    </reaction>
</comment>
<protein>
    <submittedName>
        <fullName evidence="7">Alpha/beta-hydrolase</fullName>
    </submittedName>
</protein>
<name>A0A9P6CAS6_9AGAR</name>
<sequence length="301" mass="31971">MAYPLLHTATLLLGVSLVLAAPITLAPRQGTFSTLSTADVDKFRPLTFFASSAYCPANQTKNWSCGANCDANPNFQPTSSGGDGNDVQFWYVGFDPDLSTIIVAHQGTDPSKIMPLLEDADILPENLDSTLFPNISDSIKVHSGFAGAHADTAQDVLAAVQTTMQTHSTNKVTVSGHSLGAAIGLLDAVFLPLHIPNIDLEMIGYGLPRVGNQDFADFIDSNVKLTRITNKKDPVPTLPGRFLGFHHPASEIHIESSDGSFVSCPGQDNTDARCSVGDVGNIFESKLSDHDGPYAGVEIGC</sequence>
<dbReference type="EMBL" id="MU151054">
    <property type="protein sequence ID" value="KAF9454434.1"/>
    <property type="molecule type" value="Genomic_DNA"/>
</dbReference>
<feature type="domain" description="Fungal lipase-type" evidence="6">
    <location>
        <begin position="103"/>
        <end position="241"/>
    </location>
</feature>
<keyword evidence="8" id="KW-1185">Reference proteome</keyword>
<evidence type="ECO:0000256" key="4">
    <source>
        <dbReference type="ARBA" id="ARBA00048461"/>
    </source>
</evidence>
<keyword evidence="5" id="KW-0732">Signal</keyword>
<proteinExistence type="inferred from homology"/>
<reference evidence="7" key="1">
    <citation type="submission" date="2020-11" db="EMBL/GenBank/DDBJ databases">
        <authorList>
            <consortium name="DOE Joint Genome Institute"/>
            <person name="Ahrendt S."/>
            <person name="Riley R."/>
            <person name="Andreopoulos W."/>
            <person name="Labutti K."/>
            <person name="Pangilinan J."/>
            <person name="Ruiz-Duenas F.J."/>
            <person name="Barrasa J.M."/>
            <person name="Sanchez-Garcia M."/>
            <person name="Camarero S."/>
            <person name="Miyauchi S."/>
            <person name="Serrano A."/>
            <person name="Linde D."/>
            <person name="Babiker R."/>
            <person name="Drula E."/>
            <person name="Ayuso-Fernandez I."/>
            <person name="Pacheco R."/>
            <person name="Padilla G."/>
            <person name="Ferreira P."/>
            <person name="Barriuso J."/>
            <person name="Kellner H."/>
            <person name="Castanera R."/>
            <person name="Alfaro M."/>
            <person name="Ramirez L."/>
            <person name="Pisabarro A.G."/>
            <person name="Kuo A."/>
            <person name="Tritt A."/>
            <person name="Lipzen A."/>
            <person name="He G."/>
            <person name="Yan M."/>
            <person name="Ng V."/>
            <person name="Cullen D."/>
            <person name="Martin F."/>
            <person name="Rosso M.-N."/>
            <person name="Henrissat B."/>
            <person name="Hibbett D."/>
            <person name="Martinez A.T."/>
            <person name="Grigoriev I.V."/>
        </authorList>
    </citation>
    <scope>NUCLEOTIDE SEQUENCE</scope>
    <source>
        <strain evidence="7">MF-IS2</strain>
    </source>
</reference>
<evidence type="ECO:0000256" key="2">
    <source>
        <dbReference type="ARBA" id="ARBA00043996"/>
    </source>
</evidence>
<dbReference type="CDD" id="cd00519">
    <property type="entry name" value="Lipase_3"/>
    <property type="match status" value="1"/>
</dbReference>
<dbReference type="PANTHER" id="PTHR45856:SF25">
    <property type="entry name" value="FUNGAL LIPASE-LIKE DOMAIN-CONTAINING PROTEIN"/>
    <property type="match status" value="1"/>
</dbReference>
<dbReference type="InterPro" id="IPR002921">
    <property type="entry name" value="Fungal_lipase-type"/>
</dbReference>
<dbReference type="Gene3D" id="3.40.50.1820">
    <property type="entry name" value="alpha/beta hydrolase"/>
    <property type="match status" value="1"/>
</dbReference>
<accession>A0A9P6CAS6</accession>
<organism evidence="7 8">
    <name type="scientific">Macrolepiota fuliginosa MF-IS2</name>
    <dbReference type="NCBI Taxonomy" id="1400762"/>
    <lineage>
        <taxon>Eukaryota</taxon>
        <taxon>Fungi</taxon>
        <taxon>Dikarya</taxon>
        <taxon>Basidiomycota</taxon>
        <taxon>Agaricomycotina</taxon>
        <taxon>Agaricomycetes</taxon>
        <taxon>Agaricomycetidae</taxon>
        <taxon>Agaricales</taxon>
        <taxon>Agaricineae</taxon>
        <taxon>Agaricaceae</taxon>
        <taxon>Macrolepiota</taxon>
    </lineage>
</organism>
<feature type="chain" id="PRO_5040373651" evidence="5">
    <location>
        <begin position="21"/>
        <end position="301"/>
    </location>
</feature>
<dbReference type="Pfam" id="PF01764">
    <property type="entry name" value="Lipase_3"/>
    <property type="match status" value="1"/>
</dbReference>
<evidence type="ECO:0000313" key="8">
    <source>
        <dbReference type="Proteomes" id="UP000807342"/>
    </source>
</evidence>
<dbReference type="GO" id="GO:0006629">
    <property type="term" value="P:lipid metabolic process"/>
    <property type="evidence" value="ECO:0007669"/>
    <property type="project" value="InterPro"/>
</dbReference>
<comment type="catalytic activity">
    <reaction evidence="4">
        <text>a monoacylglycerol + H2O = glycerol + a fatty acid + H(+)</text>
        <dbReference type="Rhea" id="RHEA:15245"/>
        <dbReference type="ChEBI" id="CHEBI:15377"/>
        <dbReference type="ChEBI" id="CHEBI:15378"/>
        <dbReference type="ChEBI" id="CHEBI:17408"/>
        <dbReference type="ChEBI" id="CHEBI:17754"/>
        <dbReference type="ChEBI" id="CHEBI:28868"/>
    </reaction>
</comment>